<proteinExistence type="predicted"/>
<dbReference type="Proteomes" id="UP001642464">
    <property type="component" value="Unassembled WGS sequence"/>
</dbReference>
<dbReference type="PROSITE" id="PS00028">
    <property type="entry name" value="ZINC_FINGER_C2H2_1"/>
    <property type="match status" value="1"/>
</dbReference>
<protein>
    <submittedName>
        <fullName evidence="2">RNase H domain-containing protein</fullName>
    </submittedName>
</protein>
<dbReference type="EMBL" id="CAXAMM010039183">
    <property type="protein sequence ID" value="CAK9084513.1"/>
    <property type="molecule type" value="Genomic_DNA"/>
</dbReference>
<evidence type="ECO:0000259" key="1">
    <source>
        <dbReference type="PROSITE" id="PS00028"/>
    </source>
</evidence>
<evidence type="ECO:0000313" key="3">
    <source>
        <dbReference type="Proteomes" id="UP001642464"/>
    </source>
</evidence>
<evidence type="ECO:0000313" key="2">
    <source>
        <dbReference type="EMBL" id="CAK9084513.1"/>
    </source>
</evidence>
<feature type="domain" description="C2H2-type" evidence="1">
    <location>
        <begin position="678"/>
        <end position="700"/>
    </location>
</feature>
<reference evidence="2 3" key="1">
    <citation type="submission" date="2024-02" db="EMBL/GenBank/DDBJ databases">
        <authorList>
            <person name="Chen Y."/>
            <person name="Shah S."/>
            <person name="Dougan E. K."/>
            <person name="Thang M."/>
            <person name="Chan C."/>
        </authorList>
    </citation>
    <scope>NUCLEOTIDE SEQUENCE [LARGE SCALE GENOMIC DNA]</scope>
</reference>
<accession>A0ABP0Q908</accession>
<comment type="caution">
    <text evidence="2">The sequence shown here is derived from an EMBL/GenBank/DDBJ whole genome shotgun (WGS) entry which is preliminary data.</text>
</comment>
<organism evidence="2 3">
    <name type="scientific">Durusdinium trenchii</name>
    <dbReference type="NCBI Taxonomy" id="1381693"/>
    <lineage>
        <taxon>Eukaryota</taxon>
        <taxon>Sar</taxon>
        <taxon>Alveolata</taxon>
        <taxon>Dinophyceae</taxon>
        <taxon>Suessiales</taxon>
        <taxon>Symbiodiniaceae</taxon>
        <taxon>Durusdinium</taxon>
    </lineage>
</organism>
<name>A0ABP0Q908_9DINO</name>
<gene>
    <name evidence="2" type="ORF">SCF082_LOCUS40086</name>
</gene>
<keyword evidence="3" id="KW-1185">Reference proteome</keyword>
<sequence length="1153" mass="131365">MAQQLLDSSKCCTEDGPERVVCQGFGLLLVNAHSPHSGAPQEAIRNFWDSLRQHLDRLVGTAYLIMGIDANAHFCDELDQHIGCEGLEDCTNYAGECFRALLMQLKRQLRFDRTSFLEELATQMPRMSQADFFQALRSAGVRSPKKPGPVQPLPMVAEEDGTPILELTRLREKWRTYFAAQEDGVAADGRTLLAIFTDMGLPEQALEEFLQLMAPEPAIDASGVSPYVKELFRTFYEATWFQIRDHDVLTHTRRGSRPGDTFADMAFGYALNRVLSPVFEKLEHDFPDMTIKTTANMHPYDDDEQEETIGLLAPIWADDLAISFDAESAEDLVHKAKCVAGAIFDRLTLAGLSPNLARGKTELLLNCRGRNSLDVRRKLASQDHMLQTSSILVPEKLRLTGSYKHLGTWIEVKQGIRKDVSTKFAAAHEVLTRYKSQIFRNRMLYLEKKRQFLSSLVISTMSFNMALWQAPTKRQTKQLSTGFSKLFKRFAILHFGQVALQWSCERVLFETGLPSHTTMLAVARLRYVGHLMERGQKHIWALLRQEKAWWRLVEEDLAWVHQFCPEAEVPMPAQDWQCWRDFMARSPTAWKALLRRAVARSQAFFQRRYEWERWHVEIYEQVLAAGICLPSMASSSQVRHYCLCCQRTFDSASACAVHSFKRHNRVARARDFVTGDTCEACLKVFPSHVDLVNHVNRQDHCYRLYEGRGLCVAREPGVNSRQAARMRSELPDPYMQAEGPKPEWEELHGALTAVAQQRVTLRQAWDDAMSTVVTTQEAVEALRVATKVTFLYHDEILDLFQDWSEAWLQRHEEAPLSILSALYIFRTKAGGEWFLGRPEAAAFAHERAMSFFRVQAIEMSSLVLAHPERVRYRPRMVAHLFSGARRHHDVQEYLEQRGFLAVSIDIIYDQRWGDLSREETFSMFVEALRSGYLVAWIAGPPCETWSIARYNAMPGGPRPVRRRGMPWGNFDLTHKEHKQVSIGSLLLSITIKLMWFTLLFGATSILEHPSDISQDVNRPSIWRLEILGFFLRFPQCEKVEILQGFYGGLTPKPTTLFIINGAPDNESLLFSLRTSPLPTSYALGKAADGSWKTAVLKEYPPGLCRALCAIVEAGQSDGPGEPVDEIPTVFLETIQELTKDFNLSAERRPDYHG</sequence>
<dbReference type="InterPro" id="IPR013087">
    <property type="entry name" value="Znf_C2H2_type"/>
</dbReference>